<dbReference type="InterPro" id="IPR011006">
    <property type="entry name" value="CheY-like_superfamily"/>
</dbReference>
<dbReference type="InterPro" id="IPR036457">
    <property type="entry name" value="PPM-type-like_dom_sf"/>
</dbReference>
<dbReference type="SUPFAM" id="SSF81606">
    <property type="entry name" value="PP2C-like"/>
    <property type="match status" value="1"/>
</dbReference>
<dbReference type="PANTHER" id="PTHR43156:SF2">
    <property type="entry name" value="STAGE II SPORULATION PROTEIN E"/>
    <property type="match status" value="1"/>
</dbReference>
<evidence type="ECO:0000313" key="6">
    <source>
        <dbReference type="Proteomes" id="UP000289954"/>
    </source>
</evidence>
<dbReference type="AlphaFoldDB" id="A0A402DPX3"/>
<feature type="domain" description="Response regulatory" evidence="4">
    <location>
        <begin position="28"/>
        <end position="140"/>
    </location>
</feature>
<feature type="modified residue" description="4-aspartylphosphate" evidence="2">
    <location>
        <position position="76"/>
    </location>
</feature>
<dbReference type="GO" id="GO:0016791">
    <property type="term" value="F:phosphatase activity"/>
    <property type="evidence" value="ECO:0007669"/>
    <property type="project" value="TreeGrafter"/>
</dbReference>
<proteinExistence type="predicted"/>
<evidence type="ECO:0000256" key="2">
    <source>
        <dbReference type="PROSITE-ProRule" id="PRU00169"/>
    </source>
</evidence>
<dbReference type="OrthoDB" id="5181538at2"/>
<dbReference type="Gene3D" id="3.40.50.2300">
    <property type="match status" value="1"/>
</dbReference>
<gene>
    <name evidence="5" type="ORF">CBZ_12330</name>
</gene>
<evidence type="ECO:0000256" key="3">
    <source>
        <dbReference type="SAM" id="MobiDB-lite"/>
    </source>
</evidence>
<keyword evidence="6" id="KW-1185">Reference proteome</keyword>
<dbReference type="Pfam" id="PF00072">
    <property type="entry name" value="Response_reg"/>
    <property type="match status" value="1"/>
</dbReference>
<evidence type="ECO:0000256" key="1">
    <source>
        <dbReference type="ARBA" id="ARBA00022801"/>
    </source>
</evidence>
<feature type="region of interest" description="Disordered" evidence="3">
    <location>
        <begin position="1"/>
        <end position="20"/>
    </location>
</feature>
<dbReference type="Gene3D" id="3.60.40.10">
    <property type="entry name" value="PPM-type phosphatase domain"/>
    <property type="match status" value="1"/>
</dbReference>
<dbReference type="Proteomes" id="UP000289954">
    <property type="component" value="Unassembled WGS sequence"/>
</dbReference>
<organism evidence="5 6">
    <name type="scientific">Cellulomonas biazotea</name>
    <dbReference type="NCBI Taxonomy" id="1709"/>
    <lineage>
        <taxon>Bacteria</taxon>
        <taxon>Bacillati</taxon>
        <taxon>Actinomycetota</taxon>
        <taxon>Actinomycetes</taxon>
        <taxon>Micrococcales</taxon>
        <taxon>Cellulomonadaceae</taxon>
        <taxon>Cellulomonas</taxon>
    </lineage>
</organism>
<sequence length="412" mass="43346">MTHATTAAGDARGDAVPGPTSDRDGIIRVLLVEDDDGDALLVREHLSDAGLVVDLVWVRSLDEALERLDVDCVLLDLGLPDAMGIGALERLLHAGAPAVVVLTGLSGTDAGLQAVATGAQDYLVKGEVDGESLGRSVRYAVQRRRLEETDRALYRSLVRAAETARLERALLPTPAVRDQGLEVSVGYRAGREGLLGGDFYDVVERPDGTVLALVGDVCGHGPDEAALGATLRTAWRTLVLAGTPADEILGLVERVLAFERARPEVFTTACMLVVAPDRHSADLYQAGHPVPFLLGPPSTLLPTQRRGRALGIPVDGTWEPERLELGSSWRVLLYTDGLLEATVHGGPARVGKAGLLAVVDDALTAERTRAAGGAPVEGAPEGVVDHVLHLVRELHGGDLVDDAAAVLLGWGA</sequence>
<dbReference type="InterPro" id="IPR001789">
    <property type="entry name" value="Sig_transdc_resp-reg_receiver"/>
</dbReference>
<dbReference type="EMBL" id="BIMR01000078">
    <property type="protein sequence ID" value="GCE76177.1"/>
    <property type="molecule type" value="Genomic_DNA"/>
</dbReference>
<accession>A0A402DPX3</accession>
<dbReference type="InterPro" id="IPR052016">
    <property type="entry name" value="Bact_Sigma-Reg"/>
</dbReference>
<evidence type="ECO:0000259" key="4">
    <source>
        <dbReference type="PROSITE" id="PS50110"/>
    </source>
</evidence>
<dbReference type="RefSeq" id="WP_130780779.1">
    <property type="nucleotide sequence ID" value="NZ_BIMR01000078.1"/>
</dbReference>
<dbReference type="SMART" id="SM00448">
    <property type="entry name" value="REC"/>
    <property type="match status" value="1"/>
</dbReference>
<dbReference type="PROSITE" id="PS50110">
    <property type="entry name" value="RESPONSE_REGULATORY"/>
    <property type="match status" value="1"/>
</dbReference>
<dbReference type="InterPro" id="IPR001932">
    <property type="entry name" value="PPM-type_phosphatase-like_dom"/>
</dbReference>
<dbReference type="PANTHER" id="PTHR43156">
    <property type="entry name" value="STAGE II SPORULATION PROTEIN E-RELATED"/>
    <property type="match status" value="1"/>
</dbReference>
<keyword evidence="2" id="KW-0597">Phosphoprotein</keyword>
<dbReference type="CDD" id="cd00156">
    <property type="entry name" value="REC"/>
    <property type="match status" value="1"/>
</dbReference>
<comment type="caution">
    <text evidence="5">The sequence shown here is derived from an EMBL/GenBank/DDBJ whole genome shotgun (WGS) entry which is preliminary data.</text>
</comment>
<dbReference type="GO" id="GO:0000160">
    <property type="term" value="P:phosphorelay signal transduction system"/>
    <property type="evidence" value="ECO:0007669"/>
    <property type="project" value="InterPro"/>
</dbReference>
<evidence type="ECO:0000313" key="5">
    <source>
        <dbReference type="EMBL" id="GCE76177.1"/>
    </source>
</evidence>
<feature type="compositionally biased region" description="Low complexity" evidence="3">
    <location>
        <begin position="1"/>
        <end position="10"/>
    </location>
</feature>
<dbReference type="SUPFAM" id="SSF52172">
    <property type="entry name" value="CheY-like"/>
    <property type="match status" value="1"/>
</dbReference>
<dbReference type="Pfam" id="PF07228">
    <property type="entry name" value="SpoIIE"/>
    <property type="match status" value="1"/>
</dbReference>
<name>A0A402DPX3_9CELL</name>
<dbReference type="SMART" id="SM00331">
    <property type="entry name" value="PP2C_SIG"/>
    <property type="match status" value="1"/>
</dbReference>
<protein>
    <submittedName>
        <fullName evidence="5">Serine/threonine phosphatase</fullName>
    </submittedName>
</protein>
<reference evidence="5 6" key="1">
    <citation type="submission" date="2019-01" db="EMBL/GenBank/DDBJ databases">
        <title>Draft genome sequence of Cellulomonas takizawaensis strain TKZ-21.</title>
        <authorList>
            <person name="Yamamura H."/>
            <person name="Hayashi T."/>
            <person name="Hamada M."/>
            <person name="Serisawa Y."/>
            <person name="Matsuyama K."/>
            <person name="Nakagawa Y."/>
            <person name="Otoguro M."/>
            <person name="Yanagida F."/>
            <person name="Hayakawa M."/>
        </authorList>
    </citation>
    <scope>NUCLEOTIDE SEQUENCE [LARGE SCALE GENOMIC DNA]</scope>
    <source>
        <strain evidence="5 6">NBRC12680</strain>
    </source>
</reference>
<keyword evidence="1" id="KW-0378">Hydrolase</keyword>